<feature type="transmembrane region" description="Helical" evidence="2">
    <location>
        <begin position="116"/>
        <end position="138"/>
    </location>
</feature>
<gene>
    <name evidence="3" type="ORF">Alo02nite_10660</name>
    <name evidence="4" type="ORF">BJ964_007792</name>
</gene>
<dbReference type="InterPro" id="IPR025498">
    <property type="entry name" value="DUF4389"/>
</dbReference>
<dbReference type="EMBL" id="BOMP01000016">
    <property type="protein sequence ID" value="GIE38168.1"/>
    <property type="molecule type" value="Genomic_DNA"/>
</dbReference>
<evidence type="ECO:0000313" key="4">
    <source>
        <dbReference type="EMBL" id="MBB4753631.1"/>
    </source>
</evidence>
<feature type="compositionally biased region" description="Low complexity" evidence="1">
    <location>
        <begin position="465"/>
        <end position="475"/>
    </location>
</feature>
<feature type="transmembrane region" description="Helical" evidence="2">
    <location>
        <begin position="237"/>
        <end position="263"/>
    </location>
</feature>
<proteinExistence type="predicted"/>
<evidence type="ECO:0000313" key="6">
    <source>
        <dbReference type="Proteomes" id="UP000631312"/>
    </source>
</evidence>
<evidence type="ECO:0000256" key="2">
    <source>
        <dbReference type="SAM" id="Phobius"/>
    </source>
</evidence>
<reference evidence="4 5" key="1">
    <citation type="submission" date="2020-08" db="EMBL/GenBank/DDBJ databases">
        <title>Sequencing the genomes of 1000 actinobacteria strains.</title>
        <authorList>
            <person name="Klenk H.-P."/>
        </authorList>
    </citation>
    <scope>NUCLEOTIDE SEQUENCE [LARGE SCALE GENOMIC DNA]</scope>
    <source>
        <strain evidence="4 5">DSM 43150</strain>
    </source>
</reference>
<evidence type="ECO:0000313" key="3">
    <source>
        <dbReference type="EMBL" id="GIE38168.1"/>
    </source>
</evidence>
<feature type="transmembrane region" description="Helical" evidence="2">
    <location>
        <begin position="32"/>
        <end position="55"/>
    </location>
</feature>
<dbReference type="Proteomes" id="UP000631312">
    <property type="component" value="Unassembled WGS sequence"/>
</dbReference>
<name>A0A7W7MKR5_9ACTN</name>
<evidence type="ECO:0000313" key="5">
    <source>
        <dbReference type="Proteomes" id="UP000590511"/>
    </source>
</evidence>
<feature type="region of interest" description="Disordered" evidence="1">
    <location>
        <begin position="453"/>
        <end position="475"/>
    </location>
</feature>
<keyword evidence="6" id="KW-1185">Reference proteome</keyword>
<dbReference type="RefSeq" id="WP_188125304.1">
    <property type="nucleotide sequence ID" value="NZ_BOMP01000016.1"/>
</dbReference>
<feature type="transmembrane region" description="Helical" evidence="2">
    <location>
        <begin position="425"/>
        <end position="449"/>
    </location>
</feature>
<keyword evidence="2" id="KW-1133">Transmembrane helix</keyword>
<dbReference type="Proteomes" id="UP000590511">
    <property type="component" value="Unassembled WGS sequence"/>
</dbReference>
<accession>A0A7W7MKR5</accession>
<protein>
    <recommendedName>
        <fullName evidence="7">DUF4389 domain-containing protein</fullName>
    </recommendedName>
</protein>
<reference evidence="3 6" key="2">
    <citation type="submission" date="2021-01" db="EMBL/GenBank/DDBJ databases">
        <title>Whole genome shotgun sequence of Actinoplanes lobatus NBRC 12513.</title>
        <authorList>
            <person name="Komaki H."/>
            <person name="Tamura T."/>
        </authorList>
    </citation>
    <scope>NUCLEOTIDE SEQUENCE [LARGE SCALE GENOMIC DNA]</scope>
    <source>
        <strain evidence="3 6">NBRC 12513</strain>
    </source>
</reference>
<comment type="caution">
    <text evidence="4">The sequence shown here is derived from an EMBL/GenBank/DDBJ whole genome shotgun (WGS) entry which is preliminary data.</text>
</comment>
<feature type="transmembrane region" description="Helical" evidence="2">
    <location>
        <begin position="150"/>
        <end position="169"/>
    </location>
</feature>
<feature type="compositionally biased region" description="Pro residues" evidence="1">
    <location>
        <begin position="455"/>
        <end position="464"/>
    </location>
</feature>
<keyword evidence="2" id="KW-0812">Transmembrane</keyword>
<evidence type="ECO:0000256" key="1">
    <source>
        <dbReference type="SAM" id="MobiDB-lite"/>
    </source>
</evidence>
<dbReference type="AlphaFoldDB" id="A0A7W7MKR5"/>
<sequence>MDRYPLRIEAHRDESPSRWLWLVKWLLLLPHYLALLVLWTGLVVLTLVAYLAVLITGRYPEPIRAYNVGVLRWTWRVGYYGYQALGTDAYPPFTLADVPEHPARLRLDEAVDPPRWLPLAAWLFAVPHLIILGAVQGVVRGGDVTGGTVVFVPLSVTGALLLVVVAALLFTGRYPGGLHDLLVGVARWNLRVLGYLTLITPRYPPFRLDQGGFEPDPMPTPPVEVRTPRSAPAAGPVIALIAGVLLLAPATGLAFGGGALLALDAGKDRAGYVSSPEVRLASDTAAITAEHLVITDTGVWARQTTDFGGLTVTASAPSGRPLFIGIGPQSAVDAWLAGTGHDQLTGFDNRRARYDRADGPVRAVGPPGTQDFWVARTAGTGELTLRWEVTDGEYAVVIANAGGTPGTAADVRAAVQVPDLTGIGLALLAAGLLTGLVAVGLIVAGGIGLGRRHSGPPPGPPAAGPRPTGLATAGR</sequence>
<organism evidence="4 5">
    <name type="scientific">Actinoplanes lobatus</name>
    <dbReference type="NCBI Taxonomy" id="113568"/>
    <lineage>
        <taxon>Bacteria</taxon>
        <taxon>Bacillati</taxon>
        <taxon>Actinomycetota</taxon>
        <taxon>Actinomycetes</taxon>
        <taxon>Micromonosporales</taxon>
        <taxon>Micromonosporaceae</taxon>
        <taxon>Actinoplanes</taxon>
    </lineage>
</organism>
<dbReference type="EMBL" id="JACHNC010000001">
    <property type="protein sequence ID" value="MBB4753631.1"/>
    <property type="molecule type" value="Genomic_DNA"/>
</dbReference>
<keyword evidence="2" id="KW-0472">Membrane</keyword>
<dbReference type="Pfam" id="PF14333">
    <property type="entry name" value="DUF4389"/>
    <property type="match status" value="2"/>
</dbReference>
<evidence type="ECO:0008006" key="7">
    <source>
        <dbReference type="Google" id="ProtNLM"/>
    </source>
</evidence>